<protein>
    <submittedName>
        <fullName evidence="2">Uncharacterized protein</fullName>
    </submittedName>
</protein>
<sequence>MTGALQRSSVSFRRQGSSGLIWDDRFLSGEIKPNALAGATDRCRPAGGSDKPSGSSACPTPERGCAFSSLFGPCIGCCSSTAAAK</sequence>
<dbReference type="PANTHER" id="PTHR33730">
    <property type="entry name" value="OS05G0542732 PROTEIN-RELATED"/>
    <property type="match status" value="1"/>
</dbReference>
<dbReference type="PANTHER" id="PTHR33730:SF36">
    <property type="entry name" value="PLANT_PROTEIN"/>
    <property type="match status" value="1"/>
</dbReference>
<dbReference type="EMBL" id="KI394265">
    <property type="protein sequence ID" value="ERN04425.1"/>
    <property type="molecule type" value="Genomic_DNA"/>
</dbReference>
<evidence type="ECO:0000313" key="2">
    <source>
        <dbReference type="EMBL" id="ERN04425.1"/>
    </source>
</evidence>
<dbReference type="Gramene" id="ERN04425">
    <property type="protein sequence ID" value="ERN04425"/>
    <property type="gene ID" value="AMTR_s00133p00067990"/>
</dbReference>
<reference evidence="3" key="1">
    <citation type="journal article" date="2013" name="Science">
        <title>The Amborella genome and the evolution of flowering plants.</title>
        <authorList>
            <consortium name="Amborella Genome Project"/>
        </authorList>
    </citation>
    <scope>NUCLEOTIDE SEQUENCE [LARGE SCALE GENOMIC DNA]</scope>
</reference>
<dbReference type="Proteomes" id="UP000017836">
    <property type="component" value="Unassembled WGS sequence"/>
</dbReference>
<keyword evidence="3" id="KW-1185">Reference proteome</keyword>
<dbReference type="HOGENOM" id="CLU_2515681_0_0_1"/>
<proteinExistence type="predicted"/>
<dbReference type="Pfam" id="PF15697">
    <property type="entry name" value="DUF4666"/>
    <property type="match status" value="1"/>
</dbReference>
<gene>
    <name evidence="2" type="ORF">AMTR_s00133p00067990</name>
</gene>
<feature type="region of interest" description="Disordered" evidence="1">
    <location>
        <begin position="41"/>
        <end position="60"/>
    </location>
</feature>
<evidence type="ECO:0000256" key="1">
    <source>
        <dbReference type="SAM" id="MobiDB-lite"/>
    </source>
</evidence>
<dbReference type="AlphaFoldDB" id="W1PBL4"/>
<organism evidence="2 3">
    <name type="scientific">Amborella trichopoda</name>
    <dbReference type="NCBI Taxonomy" id="13333"/>
    <lineage>
        <taxon>Eukaryota</taxon>
        <taxon>Viridiplantae</taxon>
        <taxon>Streptophyta</taxon>
        <taxon>Embryophyta</taxon>
        <taxon>Tracheophyta</taxon>
        <taxon>Spermatophyta</taxon>
        <taxon>Magnoliopsida</taxon>
        <taxon>Amborellales</taxon>
        <taxon>Amborellaceae</taxon>
        <taxon>Amborella</taxon>
    </lineage>
</organism>
<name>W1PBL4_AMBTC</name>
<accession>W1PBL4</accession>
<dbReference type="InterPro" id="IPR031421">
    <property type="entry name" value="DUF4666"/>
</dbReference>
<evidence type="ECO:0000313" key="3">
    <source>
        <dbReference type="Proteomes" id="UP000017836"/>
    </source>
</evidence>